<feature type="compositionally biased region" description="Polar residues" evidence="1">
    <location>
        <begin position="126"/>
        <end position="143"/>
    </location>
</feature>
<feature type="region of interest" description="Disordered" evidence="1">
    <location>
        <begin position="117"/>
        <end position="165"/>
    </location>
</feature>
<sequence length="165" mass="17220">VPAARLARSLLARARAQEDSFNKAKPLFKARESGHQHPEMAMGGNMANLLAYKDAVPAPVLGLANQSPVPEPTSVPPAKQDALLASGGPPDTSEMTHKQRIAAMKAYRTSQENVGAFGGAPPAVQKQFTAGKNDGLTHTSESNIGERPSSRVLAPPGGKSTFTLG</sequence>
<evidence type="ECO:0000313" key="2">
    <source>
        <dbReference type="EMBL" id="CAD8278115.1"/>
    </source>
</evidence>
<gene>
    <name evidence="2" type="ORF">PLUT1463_LOCUS12432</name>
</gene>
<proteinExistence type="predicted"/>
<organism evidence="2">
    <name type="scientific">Diacronema lutheri</name>
    <name type="common">Unicellular marine alga</name>
    <name type="synonym">Monochrysis lutheri</name>
    <dbReference type="NCBI Taxonomy" id="2081491"/>
    <lineage>
        <taxon>Eukaryota</taxon>
        <taxon>Haptista</taxon>
        <taxon>Haptophyta</taxon>
        <taxon>Pavlovophyceae</taxon>
        <taxon>Pavlovales</taxon>
        <taxon>Pavlovaceae</taxon>
        <taxon>Diacronema</taxon>
    </lineage>
</organism>
<feature type="non-terminal residue" evidence="2">
    <location>
        <position position="1"/>
    </location>
</feature>
<dbReference type="EMBL" id="HBEB01019234">
    <property type="protein sequence ID" value="CAD8278115.1"/>
    <property type="molecule type" value="Transcribed_RNA"/>
</dbReference>
<accession>A0A7R9YNY0</accession>
<reference evidence="2" key="1">
    <citation type="submission" date="2021-01" db="EMBL/GenBank/DDBJ databases">
        <authorList>
            <person name="Corre E."/>
            <person name="Pelletier E."/>
            <person name="Niang G."/>
            <person name="Scheremetjew M."/>
            <person name="Finn R."/>
            <person name="Kale V."/>
            <person name="Holt S."/>
            <person name="Cochrane G."/>
            <person name="Meng A."/>
            <person name="Brown T."/>
            <person name="Cohen L."/>
        </authorList>
    </citation>
    <scope>NUCLEOTIDE SEQUENCE</scope>
    <source>
        <strain evidence="2">RCC1537</strain>
    </source>
</reference>
<protein>
    <submittedName>
        <fullName evidence="2">Uncharacterized protein</fullName>
    </submittedName>
</protein>
<name>A0A7R9YNY0_DIALT</name>
<dbReference type="AlphaFoldDB" id="A0A7R9YNY0"/>
<feature type="region of interest" description="Disordered" evidence="1">
    <location>
        <begin position="63"/>
        <end position="96"/>
    </location>
</feature>
<evidence type="ECO:0000256" key="1">
    <source>
        <dbReference type="SAM" id="MobiDB-lite"/>
    </source>
</evidence>